<organism evidence="1 2">
    <name type="scientific">Gulo gulo</name>
    <name type="common">Wolverine</name>
    <name type="synonym">Gluton</name>
    <dbReference type="NCBI Taxonomy" id="48420"/>
    <lineage>
        <taxon>Eukaryota</taxon>
        <taxon>Metazoa</taxon>
        <taxon>Chordata</taxon>
        <taxon>Craniata</taxon>
        <taxon>Vertebrata</taxon>
        <taxon>Euteleostomi</taxon>
        <taxon>Mammalia</taxon>
        <taxon>Eutheria</taxon>
        <taxon>Laurasiatheria</taxon>
        <taxon>Carnivora</taxon>
        <taxon>Caniformia</taxon>
        <taxon>Musteloidea</taxon>
        <taxon>Mustelidae</taxon>
        <taxon>Guloninae</taxon>
        <taxon>Gulo</taxon>
    </lineage>
</organism>
<evidence type="ECO:0000313" key="1">
    <source>
        <dbReference type="EMBL" id="VCX05009.1"/>
    </source>
</evidence>
<reference evidence="1 2" key="1">
    <citation type="submission" date="2018-10" db="EMBL/GenBank/DDBJ databases">
        <authorList>
            <person name="Ekblom R."/>
            <person name="Jareborg N."/>
        </authorList>
    </citation>
    <scope>NUCLEOTIDE SEQUENCE [LARGE SCALE GENOMIC DNA]</scope>
    <source>
        <tissue evidence="1">Muscle</tissue>
    </source>
</reference>
<dbReference type="Proteomes" id="UP000269945">
    <property type="component" value="Unassembled WGS sequence"/>
</dbReference>
<gene>
    <name evidence="1" type="ORF">BN2614_LOCUS3</name>
</gene>
<protein>
    <submittedName>
        <fullName evidence="1">Uncharacterized protein</fullName>
    </submittedName>
</protein>
<accession>A0A9X9LZ23</accession>
<dbReference type="EMBL" id="CYRY02030787">
    <property type="protein sequence ID" value="VCX05009.1"/>
    <property type="molecule type" value="Genomic_DNA"/>
</dbReference>
<keyword evidence="2" id="KW-1185">Reference proteome</keyword>
<dbReference type="AlphaFoldDB" id="A0A9X9LZ23"/>
<evidence type="ECO:0000313" key="2">
    <source>
        <dbReference type="Proteomes" id="UP000269945"/>
    </source>
</evidence>
<name>A0A9X9LZ23_GULGU</name>
<sequence>MTVIPVKDHNTNSANEGLGILLLPNENIFITLPFQDLRKIDVSARGAILLHYDFPHHLACRAIPFLF</sequence>
<comment type="caution">
    <text evidence="1">The sequence shown here is derived from an EMBL/GenBank/DDBJ whole genome shotgun (WGS) entry which is preliminary data.</text>
</comment>
<proteinExistence type="predicted"/>